<feature type="non-terminal residue" evidence="2">
    <location>
        <position position="1"/>
    </location>
</feature>
<gene>
    <name evidence="2" type="ORF">Q6294_29915</name>
</gene>
<dbReference type="AlphaFoldDB" id="A0AAW8ANU9"/>
<evidence type="ECO:0000313" key="3">
    <source>
        <dbReference type="Proteomes" id="UP001244490"/>
    </source>
</evidence>
<name>A0AAW8ANU9_KLEPN</name>
<protein>
    <submittedName>
        <fullName evidence="2">Uncharacterized protein</fullName>
    </submittedName>
</protein>
<dbReference type="Proteomes" id="UP001244490">
    <property type="component" value="Unassembled WGS sequence"/>
</dbReference>
<evidence type="ECO:0000313" key="2">
    <source>
        <dbReference type="EMBL" id="MDP0971162.1"/>
    </source>
</evidence>
<proteinExistence type="predicted"/>
<feature type="transmembrane region" description="Helical" evidence="1">
    <location>
        <begin position="49"/>
        <end position="70"/>
    </location>
</feature>
<accession>A0AAW8ANU9</accession>
<evidence type="ECO:0000256" key="1">
    <source>
        <dbReference type="SAM" id="Phobius"/>
    </source>
</evidence>
<organism evidence="2 3">
    <name type="scientific">Klebsiella pneumoniae</name>
    <dbReference type="NCBI Taxonomy" id="573"/>
    <lineage>
        <taxon>Bacteria</taxon>
        <taxon>Pseudomonadati</taxon>
        <taxon>Pseudomonadota</taxon>
        <taxon>Gammaproteobacteria</taxon>
        <taxon>Enterobacterales</taxon>
        <taxon>Enterobacteriaceae</taxon>
        <taxon>Klebsiella/Raoultella group</taxon>
        <taxon>Klebsiella</taxon>
        <taxon>Klebsiella pneumoniae complex</taxon>
    </lineage>
</organism>
<keyword evidence="1" id="KW-0472">Membrane</keyword>
<comment type="caution">
    <text evidence="2">The sequence shown here is derived from an EMBL/GenBank/DDBJ whole genome shotgun (WGS) entry which is preliminary data.</text>
</comment>
<feature type="non-terminal residue" evidence="2">
    <location>
        <position position="92"/>
    </location>
</feature>
<keyword evidence="1" id="KW-1133">Transmembrane helix</keyword>
<keyword evidence="1" id="KW-0812">Transmembrane</keyword>
<dbReference type="EMBL" id="JAUUIA010000388">
    <property type="protein sequence ID" value="MDP0971162.1"/>
    <property type="molecule type" value="Genomic_DNA"/>
</dbReference>
<reference evidence="2" key="1">
    <citation type="submission" date="2023-07" db="EMBL/GenBank/DDBJ databases">
        <authorList>
            <person name="Peng Z."/>
        </authorList>
    </citation>
    <scope>NUCLEOTIDE SEQUENCE</scope>
    <source>
        <strain evidence="2">KP219</strain>
    </source>
</reference>
<sequence length="92" mass="9222">TALLLPLAIGVALLVDRLGEPPAWAHPVVGLGCYLGLFRLTQLAPAAGFIAGALAWLVGAAAVVSAAMAVEIGLWTALKPWASPGRLAAAAL</sequence>